<evidence type="ECO:0000313" key="2">
    <source>
        <dbReference type="EMBL" id="KAF9514568.1"/>
    </source>
</evidence>
<dbReference type="Gene3D" id="2.170.270.10">
    <property type="entry name" value="SET domain"/>
    <property type="match status" value="1"/>
</dbReference>
<accession>A0A9P6DXF7</accession>
<dbReference type="PANTHER" id="PTHR12197:SF251">
    <property type="entry name" value="EG:BACR7C10.4 PROTEIN"/>
    <property type="match status" value="1"/>
</dbReference>
<proteinExistence type="predicted"/>
<name>A0A9P6DXF7_9AGAM</name>
<dbReference type="OrthoDB" id="5945798at2759"/>
<dbReference type="SUPFAM" id="SSF82199">
    <property type="entry name" value="SET domain"/>
    <property type="match status" value="1"/>
</dbReference>
<dbReference type="Proteomes" id="UP000886523">
    <property type="component" value="Unassembled WGS sequence"/>
</dbReference>
<keyword evidence="3" id="KW-1185">Reference proteome</keyword>
<comment type="caution">
    <text evidence="2">The sequence shown here is derived from an EMBL/GenBank/DDBJ whole genome shotgun (WGS) entry which is preliminary data.</text>
</comment>
<dbReference type="Pfam" id="PF00856">
    <property type="entry name" value="SET"/>
    <property type="match status" value="1"/>
</dbReference>
<dbReference type="GO" id="GO:0005634">
    <property type="term" value="C:nucleus"/>
    <property type="evidence" value="ECO:0007669"/>
    <property type="project" value="TreeGrafter"/>
</dbReference>
<dbReference type="InterPro" id="IPR050869">
    <property type="entry name" value="H3K4_H4K5_MeTrfase"/>
</dbReference>
<protein>
    <recommendedName>
        <fullName evidence="1">SET domain-containing protein</fullName>
    </recommendedName>
</protein>
<feature type="domain" description="SET" evidence="1">
    <location>
        <begin position="129"/>
        <end position="176"/>
    </location>
</feature>
<evidence type="ECO:0000313" key="3">
    <source>
        <dbReference type="Proteomes" id="UP000886523"/>
    </source>
</evidence>
<organism evidence="2 3">
    <name type="scientific">Hydnum rufescens UP504</name>
    <dbReference type="NCBI Taxonomy" id="1448309"/>
    <lineage>
        <taxon>Eukaryota</taxon>
        <taxon>Fungi</taxon>
        <taxon>Dikarya</taxon>
        <taxon>Basidiomycota</taxon>
        <taxon>Agaricomycotina</taxon>
        <taxon>Agaricomycetes</taxon>
        <taxon>Cantharellales</taxon>
        <taxon>Hydnaceae</taxon>
        <taxon>Hydnum</taxon>
    </lineage>
</organism>
<dbReference type="PANTHER" id="PTHR12197">
    <property type="entry name" value="HISTONE-LYSINE N-METHYLTRANSFERASE SMYD"/>
    <property type="match status" value="1"/>
</dbReference>
<reference evidence="2" key="1">
    <citation type="journal article" date="2020" name="Nat. Commun.">
        <title>Large-scale genome sequencing of mycorrhizal fungi provides insights into the early evolution of symbiotic traits.</title>
        <authorList>
            <person name="Miyauchi S."/>
            <person name="Kiss E."/>
            <person name="Kuo A."/>
            <person name="Drula E."/>
            <person name="Kohler A."/>
            <person name="Sanchez-Garcia M."/>
            <person name="Morin E."/>
            <person name="Andreopoulos B."/>
            <person name="Barry K.W."/>
            <person name="Bonito G."/>
            <person name="Buee M."/>
            <person name="Carver A."/>
            <person name="Chen C."/>
            <person name="Cichocki N."/>
            <person name="Clum A."/>
            <person name="Culley D."/>
            <person name="Crous P.W."/>
            <person name="Fauchery L."/>
            <person name="Girlanda M."/>
            <person name="Hayes R.D."/>
            <person name="Keri Z."/>
            <person name="LaButti K."/>
            <person name="Lipzen A."/>
            <person name="Lombard V."/>
            <person name="Magnuson J."/>
            <person name="Maillard F."/>
            <person name="Murat C."/>
            <person name="Nolan M."/>
            <person name="Ohm R.A."/>
            <person name="Pangilinan J."/>
            <person name="Pereira M.F."/>
            <person name="Perotto S."/>
            <person name="Peter M."/>
            <person name="Pfister S."/>
            <person name="Riley R."/>
            <person name="Sitrit Y."/>
            <person name="Stielow J.B."/>
            <person name="Szollosi G."/>
            <person name="Zifcakova L."/>
            <person name="Stursova M."/>
            <person name="Spatafora J.W."/>
            <person name="Tedersoo L."/>
            <person name="Vaario L.M."/>
            <person name="Yamada A."/>
            <person name="Yan M."/>
            <person name="Wang P."/>
            <person name="Xu J."/>
            <person name="Bruns T."/>
            <person name="Baldrian P."/>
            <person name="Vilgalys R."/>
            <person name="Dunand C."/>
            <person name="Henrissat B."/>
            <person name="Grigoriev I.V."/>
            <person name="Hibbett D."/>
            <person name="Nagy L.G."/>
            <person name="Martin F.M."/>
        </authorList>
    </citation>
    <scope>NUCLEOTIDE SEQUENCE</scope>
    <source>
        <strain evidence="2">UP504</strain>
    </source>
</reference>
<dbReference type="AlphaFoldDB" id="A0A9P6DXF7"/>
<sequence length="342" mass="37928">MHASTRAWNAHHRKLCKILPGFMASRAFQSSPMHIQLESLLLSRLVVEHFSSPNIEPLGERDEGKLTDRDILLTLLPHPRPPALPPLPPIVVGMCQSFGHDLARRLVSRSINNHWVVYSSNLKPIAHAVVPQASRCFNHSCQPSAIQVYNFDSIGPLMEVRALNDMESGTEITVPYLDPAHPYSVRQDALRSTYGFTCTCSRCLFDSSIASSIPPTPPNSSDYLRFHGSLVDLVFGVANSLASETLIPSMSIDRLPPDLYVLLNRSHLPYLSARFSDASHDGIHPMASDAGLALLAMYLIIYPSHYPLTGLHSLELAKVLISRFLSTCRFALPCSLPKDRME</sequence>
<dbReference type="EMBL" id="MU128959">
    <property type="protein sequence ID" value="KAF9514568.1"/>
    <property type="molecule type" value="Genomic_DNA"/>
</dbReference>
<dbReference type="InterPro" id="IPR001214">
    <property type="entry name" value="SET_dom"/>
</dbReference>
<gene>
    <name evidence="2" type="ORF">BS47DRAFT_862549</name>
</gene>
<dbReference type="InterPro" id="IPR046341">
    <property type="entry name" value="SET_dom_sf"/>
</dbReference>
<evidence type="ECO:0000259" key="1">
    <source>
        <dbReference type="Pfam" id="PF00856"/>
    </source>
</evidence>